<gene>
    <name evidence="1" type="ORF">TM448A00171_0020</name>
    <name evidence="2" type="ORF">TM448B00200_0004</name>
</gene>
<dbReference type="AlphaFoldDB" id="A0A6H1ZC42"/>
<sequence length="204" mass="21463">MVTDYGSTILNLASSEKMRKEVEKAQQKAQRANLTAALTGMFAQALTSGGLFPQEGGMNLGALVSPESMQAGFIGGMQPVADSGRDLMAGGLSGMQVAQAAKEKAISEATATTKEQMEIYKLRENVLSNFDLVGEGQGGFLAETAVPGVFPTGTYLKRKAPTPLFGGLDFGATQQVEHPIIKLLKDKGAAPAEIEQVKKDLGIK</sequence>
<proteinExistence type="predicted"/>
<organism evidence="1">
    <name type="scientific">viral metagenome</name>
    <dbReference type="NCBI Taxonomy" id="1070528"/>
    <lineage>
        <taxon>unclassified sequences</taxon>
        <taxon>metagenomes</taxon>
        <taxon>organismal metagenomes</taxon>
    </lineage>
</organism>
<reference evidence="1" key="1">
    <citation type="submission" date="2020-03" db="EMBL/GenBank/DDBJ databases">
        <title>The deep terrestrial virosphere.</title>
        <authorList>
            <person name="Holmfeldt K."/>
            <person name="Nilsson E."/>
            <person name="Simone D."/>
            <person name="Lopez-Fernandez M."/>
            <person name="Wu X."/>
            <person name="de Brujin I."/>
            <person name="Lundin D."/>
            <person name="Andersson A."/>
            <person name="Bertilsson S."/>
            <person name="Dopson M."/>
        </authorList>
    </citation>
    <scope>NUCLEOTIDE SEQUENCE</scope>
    <source>
        <strain evidence="1">TM448A00171</strain>
        <strain evidence="2">TM448B00200</strain>
    </source>
</reference>
<accession>A0A6H1ZC42</accession>
<dbReference type="EMBL" id="MT144599">
    <property type="protein sequence ID" value="QJH94297.1"/>
    <property type="molecule type" value="Genomic_DNA"/>
</dbReference>
<evidence type="ECO:0000313" key="1">
    <source>
        <dbReference type="EMBL" id="QJA45001.1"/>
    </source>
</evidence>
<evidence type="ECO:0000313" key="2">
    <source>
        <dbReference type="EMBL" id="QJH94297.1"/>
    </source>
</evidence>
<protein>
    <submittedName>
        <fullName evidence="1">Uncharacterized protein</fullName>
    </submittedName>
</protein>
<name>A0A6H1ZC42_9ZZZZ</name>
<dbReference type="EMBL" id="MT143984">
    <property type="protein sequence ID" value="QJA45001.1"/>
    <property type="molecule type" value="Genomic_DNA"/>
</dbReference>